<dbReference type="PANTHER" id="PTHR43687:SF1">
    <property type="entry name" value="FERREDOXIN III"/>
    <property type="match status" value="1"/>
</dbReference>
<name>A0A9D9DZT3_9FIRM</name>
<evidence type="ECO:0000256" key="2">
    <source>
        <dbReference type="ARBA" id="ARBA00022723"/>
    </source>
</evidence>
<dbReference type="PROSITE" id="PS51379">
    <property type="entry name" value="4FE4S_FER_2"/>
    <property type="match status" value="2"/>
</dbReference>
<evidence type="ECO:0000256" key="1">
    <source>
        <dbReference type="ARBA" id="ARBA00022485"/>
    </source>
</evidence>
<dbReference type="GO" id="GO:0051539">
    <property type="term" value="F:4 iron, 4 sulfur cluster binding"/>
    <property type="evidence" value="ECO:0007669"/>
    <property type="project" value="UniProtKB-KW"/>
</dbReference>
<dbReference type="PANTHER" id="PTHR43687">
    <property type="entry name" value="ADENYLYLSULFATE REDUCTASE, BETA SUBUNIT"/>
    <property type="match status" value="1"/>
</dbReference>
<dbReference type="AlphaFoldDB" id="A0A9D9DZT3"/>
<feature type="domain" description="4Fe-4S ferredoxin-type" evidence="5">
    <location>
        <begin position="313"/>
        <end position="342"/>
    </location>
</feature>
<dbReference type="Proteomes" id="UP000823611">
    <property type="component" value="Unassembled WGS sequence"/>
</dbReference>
<dbReference type="SUPFAM" id="SSF54862">
    <property type="entry name" value="4Fe-4S ferredoxins"/>
    <property type="match status" value="1"/>
</dbReference>
<dbReference type="PROSITE" id="PS00198">
    <property type="entry name" value="4FE4S_FER_1"/>
    <property type="match status" value="1"/>
</dbReference>
<dbReference type="GO" id="GO:0046872">
    <property type="term" value="F:metal ion binding"/>
    <property type="evidence" value="ECO:0007669"/>
    <property type="project" value="UniProtKB-KW"/>
</dbReference>
<evidence type="ECO:0000313" key="6">
    <source>
        <dbReference type="EMBL" id="MBO8435220.1"/>
    </source>
</evidence>
<accession>A0A9D9DZT3</accession>
<reference evidence="6" key="2">
    <citation type="journal article" date="2021" name="PeerJ">
        <title>Extensive microbial diversity within the chicken gut microbiome revealed by metagenomics and culture.</title>
        <authorList>
            <person name="Gilroy R."/>
            <person name="Ravi A."/>
            <person name="Getino M."/>
            <person name="Pursley I."/>
            <person name="Horton D.L."/>
            <person name="Alikhan N.F."/>
            <person name="Baker D."/>
            <person name="Gharbi K."/>
            <person name="Hall N."/>
            <person name="Watson M."/>
            <person name="Adriaenssens E.M."/>
            <person name="Foster-Nyarko E."/>
            <person name="Jarju S."/>
            <person name="Secka A."/>
            <person name="Antonio M."/>
            <person name="Oren A."/>
            <person name="Chaudhuri R.R."/>
            <person name="La Ragione R."/>
            <person name="Hildebrand F."/>
            <person name="Pallen M.J."/>
        </authorList>
    </citation>
    <scope>NUCLEOTIDE SEQUENCE</scope>
    <source>
        <strain evidence="6">F6-4510</strain>
    </source>
</reference>
<dbReference type="InterPro" id="IPR050572">
    <property type="entry name" value="Fe-S_Ferredoxin"/>
</dbReference>
<organism evidence="6 7">
    <name type="scientific">Candidatus Fimicola merdigallinarum</name>
    <dbReference type="NCBI Taxonomy" id="2840819"/>
    <lineage>
        <taxon>Bacteria</taxon>
        <taxon>Bacillati</taxon>
        <taxon>Bacillota</taxon>
        <taxon>Clostridia</taxon>
        <taxon>Lachnospirales</taxon>
        <taxon>Lachnospiraceae</taxon>
        <taxon>Lachnospiraceae incertae sedis</taxon>
        <taxon>Candidatus Fimicola</taxon>
    </lineage>
</organism>
<proteinExistence type="predicted"/>
<protein>
    <submittedName>
        <fullName evidence="6">DUF362 domain-containing protein</fullName>
    </submittedName>
</protein>
<keyword evidence="2" id="KW-0479">Metal-binding</keyword>
<feature type="domain" description="4Fe-4S ferredoxin-type" evidence="5">
    <location>
        <begin position="343"/>
        <end position="371"/>
    </location>
</feature>
<gene>
    <name evidence="6" type="ORF">IAC55_07875</name>
</gene>
<dbReference type="EMBL" id="JADIMX010000152">
    <property type="protein sequence ID" value="MBO8435220.1"/>
    <property type="molecule type" value="Genomic_DNA"/>
</dbReference>
<dbReference type="Pfam" id="PF13237">
    <property type="entry name" value="Fer4_10"/>
    <property type="match status" value="1"/>
</dbReference>
<keyword evidence="3" id="KW-0408">Iron</keyword>
<sequence length="380" mass="42146">MVSILKCDTYDFEVLKDCVRKSLDNLGGIEKYIDKGDKVLLKVNLVMKKPPEMAATSDPYFVGALSSVLTEYGAEVVIGDSPGGPFSTILLKSIYSVCQMDKASEMGNATLNFNTNHTVCEFPDGKILKKITVGEYIKDCDKIISVCRLKTHCMTKMTGAVKNMFGTIPGTTKAEYHFNCPDVDNFADCLIDICLNAKPVLSFMDAIVGMEGEGPTAGRPRKIGAFMASDNPFLLDYVGAKIINADPKTIPVLNNSIKRGLCPDNIEDIEIVGCDYKDFVITDYDIPKTKSMHFLGGKPPKFLEGFVDRHIQPRPTFDYKKCIGCGDCARNCPAKTIEMKNHKPYVHTEKCIRCYCCQELCPKEAVSVYRPLILRVMSKL</sequence>
<dbReference type="InterPro" id="IPR017900">
    <property type="entry name" value="4Fe4S_Fe_S_CS"/>
</dbReference>
<keyword evidence="4" id="KW-0411">Iron-sulfur</keyword>
<comment type="caution">
    <text evidence="6">The sequence shown here is derived from an EMBL/GenBank/DDBJ whole genome shotgun (WGS) entry which is preliminary data.</text>
</comment>
<dbReference type="InterPro" id="IPR017896">
    <property type="entry name" value="4Fe4S_Fe-S-bd"/>
</dbReference>
<keyword evidence="1" id="KW-0004">4Fe-4S</keyword>
<reference evidence="6" key="1">
    <citation type="submission" date="2020-10" db="EMBL/GenBank/DDBJ databases">
        <authorList>
            <person name="Gilroy R."/>
        </authorList>
    </citation>
    <scope>NUCLEOTIDE SEQUENCE</scope>
    <source>
        <strain evidence="6">F6-4510</strain>
    </source>
</reference>
<evidence type="ECO:0000259" key="5">
    <source>
        <dbReference type="PROSITE" id="PS51379"/>
    </source>
</evidence>
<dbReference type="Pfam" id="PF04015">
    <property type="entry name" value="DUF362"/>
    <property type="match status" value="1"/>
</dbReference>
<evidence type="ECO:0000313" key="7">
    <source>
        <dbReference type="Proteomes" id="UP000823611"/>
    </source>
</evidence>
<evidence type="ECO:0000256" key="3">
    <source>
        <dbReference type="ARBA" id="ARBA00023004"/>
    </source>
</evidence>
<evidence type="ECO:0000256" key="4">
    <source>
        <dbReference type="ARBA" id="ARBA00023014"/>
    </source>
</evidence>
<dbReference type="InterPro" id="IPR007160">
    <property type="entry name" value="DUF362"/>
</dbReference>
<dbReference type="Gene3D" id="3.30.70.20">
    <property type="match status" value="1"/>
</dbReference>